<dbReference type="EMBL" id="KE124856">
    <property type="protein sequence ID" value="EPB76697.1"/>
    <property type="molecule type" value="Genomic_DNA"/>
</dbReference>
<evidence type="ECO:0000256" key="3">
    <source>
        <dbReference type="ARBA" id="ARBA00023125"/>
    </source>
</evidence>
<evidence type="ECO:0000256" key="4">
    <source>
        <dbReference type="ARBA" id="ARBA00023163"/>
    </source>
</evidence>
<dbReference type="InterPro" id="IPR019136">
    <property type="entry name" value="TF_IIIC_su-5_HTH"/>
</dbReference>
<dbReference type="InterPro" id="IPR042536">
    <property type="entry name" value="TFIIIC_tauA_Sfc1"/>
</dbReference>
<evidence type="ECO:0000256" key="6">
    <source>
        <dbReference type="SAM" id="Coils"/>
    </source>
</evidence>
<dbReference type="Gene3D" id="1.20.5.110">
    <property type="match status" value="1"/>
</dbReference>
<dbReference type="SUPFAM" id="SSF58038">
    <property type="entry name" value="SNARE fusion complex"/>
    <property type="match status" value="1"/>
</dbReference>
<dbReference type="GO" id="GO:0006886">
    <property type="term" value="P:intracellular protein transport"/>
    <property type="evidence" value="ECO:0007669"/>
    <property type="project" value="InterPro"/>
</dbReference>
<keyword evidence="9" id="KW-1185">Reference proteome</keyword>
<evidence type="ECO:0000256" key="2">
    <source>
        <dbReference type="ARBA" id="ARBA00006108"/>
    </source>
</evidence>
<feature type="coiled-coil region" evidence="6">
    <location>
        <begin position="121"/>
        <end position="183"/>
    </location>
</feature>
<dbReference type="AlphaFoldDB" id="A0A0D6M9X9"/>
<dbReference type="GO" id="GO:0006384">
    <property type="term" value="P:transcription initiation at RNA polymerase III promoter"/>
    <property type="evidence" value="ECO:0007669"/>
    <property type="project" value="InterPro"/>
</dbReference>
<name>A0A0D6M9X9_9BILA</name>
<organism evidence="8 9">
    <name type="scientific">Ancylostoma ceylanicum</name>
    <dbReference type="NCBI Taxonomy" id="53326"/>
    <lineage>
        <taxon>Eukaryota</taxon>
        <taxon>Metazoa</taxon>
        <taxon>Ecdysozoa</taxon>
        <taxon>Nematoda</taxon>
        <taxon>Chromadorea</taxon>
        <taxon>Rhabditida</taxon>
        <taxon>Rhabditina</taxon>
        <taxon>Rhabditomorpha</taxon>
        <taxon>Strongyloidea</taxon>
        <taxon>Ancylostomatidae</taxon>
        <taxon>Ancylostomatinae</taxon>
        <taxon>Ancylostoma</taxon>
    </lineage>
</organism>
<dbReference type="Pfam" id="PF05008">
    <property type="entry name" value="V-SNARE"/>
    <property type="match status" value="1"/>
</dbReference>
<dbReference type="Pfam" id="PF17682">
    <property type="entry name" value="Tau95_N"/>
    <property type="match status" value="1"/>
</dbReference>
<dbReference type="Pfam" id="PF09734">
    <property type="entry name" value="Tau95"/>
    <property type="match status" value="1"/>
</dbReference>
<dbReference type="Gene3D" id="1.20.58.400">
    <property type="entry name" value="t-snare proteins"/>
    <property type="match status" value="1"/>
</dbReference>
<reference evidence="8 9" key="1">
    <citation type="submission" date="2013-05" db="EMBL/GenBank/DDBJ databases">
        <title>Draft genome of the parasitic nematode Anyclostoma ceylanicum.</title>
        <authorList>
            <person name="Mitreva M."/>
        </authorList>
    </citation>
    <scope>NUCLEOTIDE SEQUENCE [LARGE SCALE GENOMIC DNA]</scope>
</reference>
<comment type="similarity">
    <text evidence="2">Belongs to the VTI1 family.</text>
</comment>
<dbReference type="GO" id="GO:0000127">
    <property type="term" value="C:transcription factor TFIIIC complex"/>
    <property type="evidence" value="ECO:0007669"/>
    <property type="project" value="InterPro"/>
</dbReference>
<evidence type="ECO:0000313" key="9">
    <source>
        <dbReference type="Proteomes" id="UP000054495"/>
    </source>
</evidence>
<dbReference type="PANTHER" id="PTHR13230">
    <property type="entry name" value="GENERAL TRANSCRIPTION FACTOR IIIC, POLYPEPTIDE 5"/>
    <property type="match status" value="1"/>
</dbReference>
<feature type="domain" description="T-SNARE coiled-coil homology" evidence="7">
    <location>
        <begin position="127"/>
        <end position="194"/>
    </location>
</feature>
<dbReference type="InterPro" id="IPR007705">
    <property type="entry name" value="Vesicle_trsprt_v-SNARE_N"/>
</dbReference>
<gene>
    <name evidence="8" type="ORF">ANCCEY_04207</name>
</gene>
<dbReference type="InterPro" id="IPR000727">
    <property type="entry name" value="T_SNARE_dom"/>
</dbReference>
<dbReference type="GO" id="GO:0001003">
    <property type="term" value="F:RNA polymerase III type 2 promoter sequence-specific DNA binding"/>
    <property type="evidence" value="ECO:0007669"/>
    <property type="project" value="TreeGrafter"/>
</dbReference>
<dbReference type="GO" id="GO:0005634">
    <property type="term" value="C:nucleus"/>
    <property type="evidence" value="ECO:0007669"/>
    <property type="project" value="UniProtKB-SubCell"/>
</dbReference>
<evidence type="ECO:0000256" key="5">
    <source>
        <dbReference type="ARBA" id="ARBA00023242"/>
    </source>
</evidence>
<keyword evidence="4" id="KW-0804">Transcription</keyword>
<dbReference type="InterPro" id="IPR040454">
    <property type="entry name" value="TF_IIIC_Tfc1/Sfc1"/>
</dbReference>
<evidence type="ECO:0000256" key="1">
    <source>
        <dbReference type="ARBA" id="ARBA00004123"/>
    </source>
</evidence>
<dbReference type="GO" id="GO:0016192">
    <property type="term" value="P:vesicle-mediated transport"/>
    <property type="evidence" value="ECO:0007669"/>
    <property type="project" value="InterPro"/>
</dbReference>
<dbReference type="InterPro" id="IPR038407">
    <property type="entry name" value="v-SNARE_N_sf"/>
</dbReference>
<dbReference type="SUPFAM" id="SSF47661">
    <property type="entry name" value="t-snare proteins"/>
    <property type="match status" value="1"/>
</dbReference>
<proteinExistence type="inferred from homology"/>
<accession>A0A0D6M9X9</accession>
<keyword evidence="6" id="KW-0175">Coiled coil</keyword>
<keyword evidence="5" id="KW-0539">Nucleus</keyword>
<dbReference type="Gene3D" id="3.30.200.160">
    <property type="entry name" value="TFIIIC, subcomplex tauA, subunit Sfc1, barrel domain"/>
    <property type="match status" value="1"/>
</dbReference>
<evidence type="ECO:0000313" key="8">
    <source>
        <dbReference type="EMBL" id="EPB76697.1"/>
    </source>
</evidence>
<evidence type="ECO:0000259" key="7">
    <source>
        <dbReference type="SMART" id="SM00397"/>
    </source>
</evidence>
<sequence>MSLAGMAATTLAEFEQQYSMQTAEVTATIARLPSLPASDRPASVQSVQRVLTDVADLLEQMELAVRDLAAGSAERNKYELRVRSYRNDKRLLDGELEKAIKRLRESADREELLAYDEAVEMDQQEEQLIANTERLERSSRKIQDAYRMAVETEQIGAEVLGNLSSQRETISRARERMREADVELGRSNRLLNTMIQMYSYRKPQPEPLQPELIVIQYPGIVKNLDRALETLGGLTRISQNHFSGHSLELRHTPENPYTSASVSEKKVDATVTSGTLRVVMEIRRKKKKPDVIETKFLGLVNYLYTFDTICDFQYLPLKERQEDGKFDDLIPRLIPQDLASALCWWERPDPCPGYTSLYLPPFQFSRYNTPSNKLLCRETDFALEKMRRKTGHGQNLRVERRALSVTVQATDPFPAAPTPEAVADADFRCRNEEPHRMMASLYRERPMWTRVAIAYKTGLEDALLKAILQKYAFYIQSGPWGRLWCKFGYDPRIDPEAKHYQTLMVSFRQHTRIPERQRLKVYSDRGLQIDSSTPVHFTYQPGRLPRVRQMWYSICDIKLPFAEALLKRDHSKAQEPEVNGWIHADLLEELRELIKEDVRKTSEDMDADEDMETGDDF</sequence>
<dbReference type="Pfam" id="PF12352">
    <property type="entry name" value="V-SNARE_C"/>
    <property type="match status" value="1"/>
</dbReference>
<dbReference type="Proteomes" id="UP000054495">
    <property type="component" value="Unassembled WGS sequence"/>
</dbReference>
<keyword evidence="3" id="KW-0238">DNA-binding</keyword>
<dbReference type="InterPro" id="IPR010989">
    <property type="entry name" value="SNARE"/>
</dbReference>
<dbReference type="GO" id="GO:0016020">
    <property type="term" value="C:membrane"/>
    <property type="evidence" value="ECO:0007669"/>
    <property type="project" value="InterPro"/>
</dbReference>
<comment type="subcellular location">
    <subcellularLocation>
        <location evidence="1">Nucleus</location>
    </subcellularLocation>
</comment>
<dbReference type="InterPro" id="IPR041499">
    <property type="entry name" value="Tfc1/Sfc1_N"/>
</dbReference>
<dbReference type="GO" id="GO:0001002">
    <property type="term" value="F:RNA polymerase III type 1 promoter sequence-specific DNA binding"/>
    <property type="evidence" value="ECO:0007669"/>
    <property type="project" value="TreeGrafter"/>
</dbReference>
<protein>
    <submittedName>
        <fullName evidence="8">Vesicle transport v-SNARE protein</fullName>
    </submittedName>
</protein>
<dbReference type="SMART" id="SM00397">
    <property type="entry name" value="t_SNARE"/>
    <property type="match status" value="1"/>
</dbReference>
<dbReference type="CDD" id="cd15891">
    <property type="entry name" value="SNARE_Vti1a"/>
    <property type="match status" value="1"/>
</dbReference>
<dbReference type="FunFam" id="1.20.5.110:FF:000078">
    <property type="entry name" value="Vesicle transport through interaction with t-SNAREs 1A"/>
    <property type="match status" value="1"/>
</dbReference>
<dbReference type="PANTHER" id="PTHR13230:SF5">
    <property type="entry name" value="GENERAL TRANSCRIPTION FACTOR 3C POLYPEPTIDE 5"/>
    <property type="match status" value="1"/>
</dbReference>